<name>A0A078MXE0_9MICC</name>
<accession>A0A078MXE0</accession>
<protein>
    <recommendedName>
        <fullName evidence="2">DNA-binding protein</fullName>
    </recommendedName>
</protein>
<gene>
    <name evidence="1" type="ORF">BN1051_02861</name>
</gene>
<proteinExistence type="predicted"/>
<dbReference type="EMBL" id="LN483072">
    <property type="protein sequence ID" value="CEA09491.1"/>
    <property type="molecule type" value="Genomic_DNA"/>
</dbReference>
<dbReference type="AlphaFoldDB" id="A0A078MXE0"/>
<evidence type="ECO:0000313" key="1">
    <source>
        <dbReference type="EMBL" id="CEA09491.1"/>
    </source>
</evidence>
<organism evidence="1">
    <name type="scientific">Arthrobacter saudimassiliensis</name>
    <dbReference type="NCBI Taxonomy" id="1461584"/>
    <lineage>
        <taxon>Bacteria</taxon>
        <taxon>Bacillati</taxon>
        <taxon>Actinomycetota</taxon>
        <taxon>Actinomycetes</taxon>
        <taxon>Micrococcales</taxon>
        <taxon>Micrococcaceae</taxon>
        <taxon>Arthrobacter</taxon>
    </lineage>
</organism>
<dbReference type="PATRIC" id="fig|1461584.3.peg.2836"/>
<reference evidence="1" key="1">
    <citation type="submission" date="2014-07" db="EMBL/GenBank/DDBJ databases">
        <authorList>
            <person name="Urmite Genomes Urmite Genomes"/>
        </authorList>
    </citation>
    <scope>NUCLEOTIDE SEQUENCE</scope>
    <source>
        <strain evidence="1">11W110_air</strain>
    </source>
</reference>
<sequence length="63" mass="6767">MGEQEDVVLAADTGDLGNALGCSEDQVLDMCEMGMVASRGELWDVASARSYLRDAAWADGLWD</sequence>
<evidence type="ECO:0008006" key="2">
    <source>
        <dbReference type="Google" id="ProtNLM"/>
    </source>
</evidence>